<accession>A0ABU4U5M3</accession>
<dbReference type="PANTHER" id="PTHR42880">
    <property type="entry name" value="HOMOCITRATE SYNTHASE"/>
    <property type="match status" value="1"/>
</dbReference>
<protein>
    <recommendedName>
        <fullName evidence="2">Pyruvate carboxyltransferase domain-containing protein</fullName>
    </recommendedName>
</protein>
<comment type="caution">
    <text evidence="3">The sequence shown here is derived from an EMBL/GenBank/DDBJ whole genome shotgun (WGS) entry which is preliminary data.</text>
</comment>
<dbReference type="SUPFAM" id="SSF51569">
    <property type="entry name" value="Aldolase"/>
    <property type="match status" value="1"/>
</dbReference>
<organism evidence="3 4">
    <name type="scientific">Lentzea kristufekii</name>
    <dbReference type="NCBI Taxonomy" id="3095430"/>
    <lineage>
        <taxon>Bacteria</taxon>
        <taxon>Bacillati</taxon>
        <taxon>Actinomycetota</taxon>
        <taxon>Actinomycetes</taxon>
        <taxon>Pseudonocardiales</taxon>
        <taxon>Pseudonocardiaceae</taxon>
        <taxon>Lentzea</taxon>
    </lineage>
</organism>
<evidence type="ECO:0000259" key="2">
    <source>
        <dbReference type="PROSITE" id="PS50991"/>
    </source>
</evidence>
<dbReference type="Pfam" id="PF00682">
    <property type="entry name" value="HMGL-like"/>
    <property type="match status" value="1"/>
</dbReference>
<dbReference type="PROSITE" id="PS50991">
    <property type="entry name" value="PYR_CT"/>
    <property type="match status" value="1"/>
</dbReference>
<dbReference type="RefSeq" id="WP_319989404.1">
    <property type="nucleotide sequence ID" value="NZ_JAXAVV010000031.1"/>
</dbReference>
<reference evidence="3 4" key="1">
    <citation type="submission" date="2023-11" db="EMBL/GenBank/DDBJ databases">
        <title>Lentzea sokolovensis, sp. nov., Lentzea kristufkii, sp. nov., and Lentzea miocenensis, sp. nov., rare actinobacteria from Sokolov Coal Basin, Miocene lacustrine sediment, Czech Republic.</title>
        <authorList>
            <person name="Lara A."/>
            <person name="Kotroba L."/>
            <person name="Nouioui I."/>
            <person name="Neumann-Schaal M."/>
            <person name="Mast Y."/>
            <person name="Chronakova A."/>
        </authorList>
    </citation>
    <scope>NUCLEOTIDE SEQUENCE [LARGE SCALE GENOMIC DNA]</scope>
    <source>
        <strain evidence="3 4">BCCO 10_0798</strain>
    </source>
</reference>
<evidence type="ECO:0000313" key="3">
    <source>
        <dbReference type="EMBL" id="MDX8055680.1"/>
    </source>
</evidence>
<evidence type="ECO:0000256" key="1">
    <source>
        <dbReference type="ARBA" id="ARBA00022679"/>
    </source>
</evidence>
<feature type="domain" description="Pyruvate carboxyltransferase" evidence="2">
    <location>
        <begin position="6"/>
        <end position="257"/>
    </location>
</feature>
<evidence type="ECO:0000313" key="4">
    <source>
        <dbReference type="Proteomes" id="UP001271792"/>
    </source>
</evidence>
<dbReference type="Proteomes" id="UP001271792">
    <property type="component" value="Unassembled WGS sequence"/>
</dbReference>
<keyword evidence="4" id="KW-1185">Reference proteome</keyword>
<dbReference type="PANTHER" id="PTHR42880:SF1">
    <property type="entry name" value="ISOPROPYLMALATE_HOMOCITRATE_CITRAMALATE SYNTHASE FAMILY PROTEIN"/>
    <property type="match status" value="1"/>
</dbReference>
<keyword evidence="1" id="KW-0808">Transferase</keyword>
<proteinExistence type="predicted"/>
<dbReference type="InterPro" id="IPR013785">
    <property type="entry name" value="Aldolase_TIM"/>
</dbReference>
<sequence length="341" mass="36511">MTAIKPVLLDCTLRDGGNQNDWQFSQADVRAIVSTLDAARVDVIEVGYRGGSGSRKSGTAGPSAHCTPEYLAGLPPVRHAELAVMVVPTACPIEAMADLPDSPVGMIRIAAYPWDVAAVPAYVEAVRALGLRVTVNLMAVSYAELDELVTVAKTVRAELPDVCYVADSFGALHPDAVRDRVELLTAELDCPIGVHMHNNLGLAAANALAAVDAGAGWLDVSLCGMARGAGNLATEQAAAFLTAWPRYATDIDLRGVCEAAEHVAEHVLPRPMVTRRAEIAAGINDHHYYYQHRIEAACARTGLDPWEAGRRLGGARPRRVLDDVVERVCLELQNTNEGQHQ</sequence>
<gene>
    <name evidence="3" type="ORF">SK571_40425</name>
</gene>
<dbReference type="Gene3D" id="3.20.20.70">
    <property type="entry name" value="Aldolase class I"/>
    <property type="match status" value="1"/>
</dbReference>
<dbReference type="EMBL" id="JAXAVV010000031">
    <property type="protein sequence ID" value="MDX8055680.1"/>
    <property type="molecule type" value="Genomic_DNA"/>
</dbReference>
<name>A0ABU4U5M3_9PSEU</name>
<dbReference type="InterPro" id="IPR000891">
    <property type="entry name" value="PYR_CT"/>
</dbReference>